<keyword evidence="3" id="KW-1185">Reference proteome</keyword>
<name>A0A509EN85_9HYPH</name>
<dbReference type="Proteomes" id="UP000410984">
    <property type="component" value="Unassembled WGS sequence"/>
</dbReference>
<proteinExistence type="predicted"/>
<protein>
    <submittedName>
        <fullName evidence="2">Uncharacterized protein</fullName>
    </submittedName>
</protein>
<evidence type="ECO:0000313" key="2">
    <source>
        <dbReference type="EMBL" id="VUD74875.1"/>
    </source>
</evidence>
<evidence type="ECO:0000256" key="1">
    <source>
        <dbReference type="SAM" id="Phobius"/>
    </source>
</evidence>
<keyword evidence="1" id="KW-0812">Transmembrane</keyword>
<evidence type="ECO:0000313" key="3">
    <source>
        <dbReference type="Proteomes" id="UP000410984"/>
    </source>
</evidence>
<dbReference type="RefSeq" id="WP_142586129.1">
    <property type="nucleotide sequence ID" value="NZ_CABFPH010000168.1"/>
</dbReference>
<organism evidence="2 3">
    <name type="scientific">Methylobacterium symbioticum</name>
    <dbReference type="NCBI Taxonomy" id="2584084"/>
    <lineage>
        <taxon>Bacteria</taxon>
        <taxon>Pseudomonadati</taxon>
        <taxon>Pseudomonadota</taxon>
        <taxon>Alphaproteobacteria</taxon>
        <taxon>Hyphomicrobiales</taxon>
        <taxon>Methylobacteriaceae</taxon>
        <taxon>Methylobacterium</taxon>
    </lineage>
</organism>
<accession>A0A509EN85</accession>
<keyword evidence="1" id="KW-0472">Membrane</keyword>
<reference evidence="2 3" key="1">
    <citation type="submission" date="2019-06" db="EMBL/GenBank/DDBJ databases">
        <authorList>
            <person name="Rodrigo-Torres L."/>
            <person name="Arahal R. D."/>
            <person name="Lucena T."/>
        </authorList>
    </citation>
    <scope>NUCLEOTIDE SEQUENCE [LARGE SCALE GENOMIC DNA]</scope>
    <source>
        <strain evidence="2 3">SB0023/3</strain>
    </source>
</reference>
<gene>
    <name evidence="2" type="ORF">MET9862_05508</name>
</gene>
<dbReference type="AlphaFoldDB" id="A0A509EN85"/>
<dbReference type="EMBL" id="CABFPH010000168">
    <property type="protein sequence ID" value="VUD74875.1"/>
    <property type="molecule type" value="Genomic_DNA"/>
</dbReference>
<sequence length="248" mass="26704">MSRAPVIAVTLALALALYGAVVVSVHQAVSRLVRITHGAVPGQPAGPRTATARGPERPTGVLAWSLIAATACFWLPILTVVLGLTTGALGPHVAQADPPSAAAAEMDARDRHRPAALPYEAMRLDACRTDLRSLQADLEQSTAMTLQFIAAPQKAPPAFRAYKPLGELFVAAKTRAMQCLQMDFPETVLAVSESRMNMPAPGEPTDNLSQMYRYRKFYRQASQTKAALADFLATIGLRKAMLRRELAD</sequence>
<dbReference type="OrthoDB" id="9882928at2"/>
<feature type="transmembrane region" description="Helical" evidence="1">
    <location>
        <begin position="61"/>
        <end position="84"/>
    </location>
</feature>
<keyword evidence="1" id="KW-1133">Transmembrane helix</keyword>